<dbReference type="Pfam" id="PF01381">
    <property type="entry name" value="HTH_3"/>
    <property type="match status" value="1"/>
</dbReference>
<dbReference type="CDD" id="cd00093">
    <property type="entry name" value="HTH_XRE"/>
    <property type="match status" value="1"/>
</dbReference>
<feature type="domain" description="HTH cro/C1-type" evidence="1">
    <location>
        <begin position="5"/>
        <end position="39"/>
    </location>
</feature>
<gene>
    <name evidence="2" type="ORF">BK131_25645</name>
</gene>
<sequence length="76" mass="8814">MSCLIDRSYLGKIERGEVNVSLDTIERIAVSLKVDAFELFAGHNYLLDEDKRDILEKINLLLTLQDNEELITDLRY</sequence>
<dbReference type="AlphaFoldDB" id="A0A1R1BJF4"/>
<dbReference type="InterPro" id="IPR010982">
    <property type="entry name" value="Lambda_DNA-bd_dom_sf"/>
</dbReference>
<dbReference type="Proteomes" id="UP000187134">
    <property type="component" value="Unassembled WGS sequence"/>
</dbReference>
<dbReference type="Gene3D" id="1.10.260.40">
    <property type="entry name" value="lambda repressor-like DNA-binding domains"/>
    <property type="match status" value="1"/>
</dbReference>
<evidence type="ECO:0000259" key="1">
    <source>
        <dbReference type="PROSITE" id="PS50943"/>
    </source>
</evidence>
<dbReference type="PROSITE" id="PS50943">
    <property type="entry name" value="HTH_CROC1"/>
    <property type="match status" value="1"/>
</dbReference>
<dbReference type="SUPFAM" id="SSF47413">
    <property type="entry name" value="lambda repressor-like DNA-binding domains"/>
    <property type="match status" value="1"/>
</dbReference>
<comment type="caution">
    <text evidence="2">The sequence shown here is derived from an EMBL/GenBank/DDBJ whole genome shotgun (WGS) entry which is preliminary data.</text>
</comment>
<dbReference type="GO" id="GO:0003677">
    <property type="term" value="F:DNA binding"/>
    <property type="evidence" value="ECO:0007669"/>
    <property type="project" value="InterPro"/>
</dbReference>
<evidence type="ECO:0000313" key="3">
    <source>
        <dbReference type="Proteomes" id="UP000187134"/>
    </source>
</evidence>
<proteinExistence type="predicted"/>
<name>A0A1R1BJF4_PAEAM</name>
<protein>
    <recommendedName>
        <fullName evidence="1">HTH cro/C1-type domain-containing protein</fullName>
    </recommendedName>
</protein>
<accession>A0A1R1BJF4</accession>
<organism evidence="2 3">
    <name type="scientific">Paenibacillus amylolyticus</name>
    <dbReference type="NCBI Taxonomy" id="1451"/>
    <lineage>
        <taxon>Bacteria</taxon>
        <taxon>Bacillati</taxon>
        <taxon>Bacillota</taxon>
        <taxon>Bacilli</taxon>
        <taxon>Bacillales</taxon>
        <taxon>Paenibacillaceae</taxon>
        <taxon>Paenibacillus</taxon>
    </lineage>
</organism>
<evidence type="ECO:0000313" key="2">
    <source>
        <dbReference type="EMBL" id="OMF08730.1"/>
    </source>
</evidence>
<dbReference type="OrthoDB" id="9814553at2"/>
<dbReference type="InterPro" id="IPR001387">
    <property type="entry name" value="Cro/C1-type_HTH"/>
</dbReference>
<reference evidence="2 3" key="1">
    <citation type="submission" date="2016-11" db="EMBL/GenBank/DDBJ databases">
        <title>Paenibacillus species isolates.</title>
        <authorList>
            <person name="Beno S.M."/>
        </authorList>
    </citation>
    <scope>NUCLEOTIDE SEQUENCE [LARGE SCALE GENOMIC DNA]</scope>
    <source>
        <strain evidence="2 3">FSL H8-0246</strain>
    </source>
</reference>
<dbReference type="EMBL" id="MRTJ01000016">
    <property type="protein sequence ID" value="OMF08730.1"/>
    <property type="molecule type" value="Genomic_DNA"/>
</dbReference>